<dbReference type="AlphaFoldDB" id="M5FSE2"/>
<dbReference type="EMBL" id="JH795874">
    <property type="protein sequence ID" value="EJT98099.1"/>
    <property type="molecule type" value="Genomic_DNA"/>
</dbReference>
<sequence length="361" mass="39778">MSDAIIGMAMPGFIRPHRSPLLSVLLAPYELPILLPETSDDDEEDGFSSEDMTPVTSFDFDEPDCQVDIDETTPEFVNAQPSCLRGRTSPAERVIWYLIFVVSHHPLILFDASYGYKAKQLKHPGVRSNTTGFLWYMLHRKHHFGLVGSKEKVAYIAEAVLGVFQMEKDEEMKKEQADRKKTSSTVSVNISHLAGVPATPRAPSGIASQAGIPAATPTVKPVNGMALQTSSKLGSDTVAELNDLVAQLRDMSLNRSMSEILQDLHVSLDGISDPVAPVSPPVSPSSVKRSFEEYSSGDEGDDEDYTNRLRAKRAKRARVNVSYDSSDDEGDVFEMKTGRAVRDRRVVSPARVRRAKALRSL</sequence>
<protein>
    <submittedName>
        <fullName evidence="2">Uncharacterized protein</fullName>
    </submittedName>
</protein>
<name>M5FSE2_DACPD</name>
<organism evidence="2 3">
    <name type="scientific">Dacryopinax primogenitus (strain DJM 731)</name>
    <name type="common">Brown rot fungus</name>
    <dbReference type="NCBI Taxonomy" id="1858805"/>
    <lineage>
        <taxon>Eukaryota</taxon>
        <taxon>Fungi</taxon>
        <taxon>Dikarya</taxon>
        <taxon>Basidiomycota</taxon>
        <taxon>Agaricomycotina</taxon>
        <taxon>Dacrymycetes</taxon>
        <taxon>Dacrymycetales</taxon>
        <taxon>Dacrymycetaceae</taxon>
        <taxon>Dacryopinax</taxon>
    </lineage>
</organism>
<dbReference type="Proteomes" id="UP000030653">
    <property type="component" value="Unassembled WGS sequence"/>
</dbReference>
<evidence type="ECO:0000256" key="1">
    <source>
        <dbReference type="SAM" id="MobiDB-lite"/>
    </source>
</evidence>
<proteinExistence type="predicted"/>
<evidence type="ECO:0000313" key="3">
    <source>
        <dbReference type="Proteomes" id="UP000030653"/>
    </source>
</evidence>
<feature type="region of interest" description="Disordered" evidence="1">
    <location>
        <begin position="275"/>
        <end position="304"/>
    </location>
</feature>
<reference evidence="2 3" key="1">
    <citation type="journal article" date="2012" name="Science">
        <title>The Paleozoic origin of enzymatic lignin decomposition reconstructed from 31 fungal genomes.</title>
        <authorList>
            <person name="Floudas D."/>
            <person name="Binder M."/>
            <person name="Riley R."/>
            <person name="Barry K."/>
            <person name="Blanchette R.A."/>
            <person name="Henrissat B."/>
            <person name="Martinez A.T."/>
            <person name="Otillar R."/>
            <person name="Spatafora J.W."/>
            <person name="Yadav J.S."/>
            <person name="Aerts A."/>
            <person name="Benoit I."/>
            <person name="Boyd A."/>
            <person name="Carlson A."/>
            <person name="Copeland A."/>
            <person name="Coutinho P.M."/>
            <person name="de Vries R.P."/>
            <person name="Ferreira P."/>
            <person name="Findley K."/>
            <person name="Foster B."/>
            <person name="Gaskell J."/>
            <person name="Glotzer D."/>
            <person name="Gorecki P."/>
            <person name="Heitman J."/>
            <person name="Hesse C."/>
            <person name="Hori C."/>
            <person name="Igarashi K."/>
            <person name="Jurgens J.A."/>
            <person name="Kallen N."/>
            <person name="Kersten P."/>
            <person name="Kohler A."/>
            <person name="Kuees U."/>
            <person name="Kumar T.K.A."/>
            <person name="Kuo A."/>
            <person name="LaButti K."/>
            <person name="Larrondo L.F."/>
            <person name="Lindquist E."/>
            <person name="Ling A."/>
            <person name="Lombard V."/>
            <person name="Lucas S."/>
            <person name="Lundell T."/>
            <person name="Martin R."/>
            <person name="McLaughlin D.J."/>
            <person name="Morgenstern I."/>
            <person name="Morin E."/>
            <person name="Murat C."/>
            <person name="Nagy L.G."/>
            <person name="Nolan M."/>
            <person name="Ohm R.A."/>
            <person name="Patyshakuliyeva A."/>
            <person name="Rokas A."/>
            <person name="Ruiz-Duenas F.J."/>
            <person name="Sabat G."/>
            <person name="Salamov A."/>
            <person name="Samejima M."/>
            <person name="Schmutz J."/>
            <person name="Slot J.C."/>
            <person name="St John F."/>
            <person name="Stenlid J."/>
            <person name="Sun H."/>
            <person name="Sun S."/>
            <person name="Syed K."/>
            <person name="Tsang A."/>
            <person name="Wiebenga A."/>
            <person name="Young D."/>
            <person name="Pisabarro A."/>
            <person name="Eastwood D.C."/>
            <person name="Martin F."/>
            <person name="Cullen D."/>
            <person name="Grigoriev I.V."/>
            <person name="Hibbett D.S."/>
        </authorList>
    </citation>
    <scope>NUCLEOTIDE SEQUENCE [LARGE SCALE GENOMIC DNA]</scope>
    <source>
        <strain evidence="2 3">DJM-731 SS1</strain>
    </source>
</reference>
<dbReference type="GeneID" id="63685736"/>
<keyword evidence="3" id="KW-1185">Reference proteome</keyword>
<dbReference type="RefSeq" id="XP_040624997.1">
    <property type="nucleotide sequence ID" value="XM_040770674.1"/>
</dbReference>
<dbReference type="HOGENOM" id="CLU_767317_0_0_1"/>
<gene>
    <name evidence="2" type="ORF">DACRYDRAFT_118860</name>
</gene>
<accession>M5FSE2</accession>
<evidence type="ECO:0000313" key="2">
    <source>
        <dbReference type="EMBL" id="EJT98099.1"/>
    </source>
</evidence>
<feature type="compositionally biased region" description="Acidic residues" evidence="1">
    <location>
        <begin position="295"/>
        <end position="304"/>
    </location>
</feature>